<feature type="compositionally biased region" description="Basic and acidic residues" evidence="7">
    <location>
        <begin position="454"/>
        <end position="476"/>
    </location>
</feature>
<dbReference type="Proteomes" id="UP000179807">
    <property type="component" value="Unassembled WGS sequence"/>
</dbReference>
<sequence>MSALYEITKQALFVIAAIGPTVVVIIADLLLYPFARYILPKLNYKQNVWTQFIVGFSLALFIFKKQIITPIIMALVTYFILDWNPFFTISVAFIFSSAVHIYCMVTITTGWQWMVNSITMIMFQKVWMTTVNIFYGRKIEKGEKVRPIFEKSALKEKPPLLEWMTYVFSPFGSTSGPNSCYKIQEFTFGVGERPRISDDSKSHKAARKRFYMTFFWLVVSFISIKYANIEFYKRPIYVNANYIGKLLLMMVCTLLHTVKYFSAWQSVEAGLYETGAGESGITEFDDISNLTIFDVLMSDSVGIWLQRWNHSAHIFWKNYLLYPLLDLGVKYSLANPLIFVFSALWHGFHPVYYMLLPEMLAATTADQLINGMFPNLIKNGNFVVVLIYRFWIWMSMLVTTSTWWYRSADAFFFVRKSQDYFGTILIFIVFAVVKVTSLFIKVKPRVRKPAVNDSKAEEIKKETTEKENSEEKTKTD</sequence>
<dbReference type="AlphaFoldDB" id="A0A1J4KVY1"/>
<dbReference type="GO" id="GO:0030258">
    <property type="term" value="P:lipid modification"/>
    <property type="evidence" value="ECO:0007669"/>
    <property type="project" value="TreeGrafter"/>
</dbReference>
<feature type="transmembrane region" description="Helical" evidence="8">
    <location>
        <begin position="240"/>
        <end position="258"/>
    </location>
</feature>
<feature type="transmembrane region" description="Helical" evidence="8">
    <location>
        <begin position="210"/>
        <end position="228"/>
    </location>
</feature>
<feature type="transmembrane region" description="Helical" evidence="8">
    <location>
        <begin position="86"/>
        <end position="107"/>
    </location>
</feature>
<evidence type="ECO:0000313" key="9">
    <source>
        <dbReference type="EMBL" id="OHT13908.1"/>
    </source>
</evidence>
<protein>
    <submittedName>
        <fullName evidence="9">MBOAT family protein</fullName>
    </submittedName>
</protein>
<evidence type="ECO:0000256" key="6">
    <source>
        <dbReference type="ARBA" id="ARBA00023315"/>
    </source>
</evidence>
<dbReference type="GeneID" id="94833291"/>
<dbReference type="GO" id="GO:0016020">
    <property type="term" value="C:membrane"/>
    <property type="evidence" value="ECO:0007669"/>
    <property type="project" value="UniProtKB-SubCell"/>
</dbReference>
<dbReference type="GO" id="GO:0016746">
    <property type="term" value="F:acyltransferase activity"/>
    <property type="evidence" value="ECO:0007669"/>
    <property type="project" value="UniProtKB-KW"/>
</dbReference>
<dbReference type="InterPro" id="IPR049941">
    <property type="entry name" value="LPLAT_7/PORCN-like"/>
</dbReference>
<dbReference type="InterPro" id="IPR004299">
    <property type="entry name" value="MBOAT_fam"/>
</dbReference>
<dbReference type="PANTHER" id="PTHR13906">
    <property type="entry name" value="PORCUPINE"/>
    <property type="match status" value="1"/>
</dbReference>
<keyword evidence="5 8" id="KW-0472">Membrane</keyword>
<feature type="transmembrane region" description="Helical" evidence="8">
    <location>
        <begin position="52"/>
        <end position="79"/>
    </location>
</feature>
<evidence type="ECO:0000313" key="10">
    <source>
        <dbReference type="Proteomes" id="UP000179807"/>
    </source>
</evidence>
<feature type="transmembrane region" description="Helical" evidence="8">
    <location>
        <begin position="12"/>
        <end position="32"/>
    </location>
</feature>
<dbReference type="VEuPathDB" id="TrichDB:TRFO_15791"/>
<evidence type="ECO:0000256" key="4">
    <source>
        <dbReference type="ARBA" id="ARBA00022989"/>
    </source>
</evidence>
<evidence type="ECO:0000256" key="7">
    <source>
        <dbReference type="SAM" id="MobiDB-lite"/>
    </source>
</evidence>
<keyword evidence="6" id="KW-0012">Acyltransferase</keyword>
<evidence type="ECO:0000256" key="1">
    <source>
        <dbReference type="ARBA" id="ARBA00004141"/>
    </source>
</evidence>
<dbReference type="EMBL" id="MLAK01000451">
    <property type="protein sequence ID" value="OHT13908.1"/>
    <property type="molecule type" value="Genomic_DNA"/>
</dbReference>
<keyword evidence="4 8" id="KW-1133">Transmembrane helix</keyword>
<name>A0A1J4KVY1_9EUKA</name>
<dbReference type="PANTHER" id="PTHR13906:SF4">
    <property type="entry name" value="LYSOPHOSPHOLIPID ACYLTRANSFERASE 6"/>
    <property type="match status" value="1"/>
</dbReference>
<feature type="transmembrane region" description="Helical" evidence="8">
    <location>
        <begin position="420"/>
        <end position="440"/>
    </location>
</feature>
<evidence type="ECO:0000256" key="8">
    <source>
        <dbReference type="SAM" id="Phobius"/>
    </source>
</evidence>
<comment type="subcellular location">
    <subcellularLocation>
        <location evidence="1">Membrane</location>
        <topology evidence="1">Multi-pass membrane protein</topology>
    </subcellularLocation>
</comment>
<keyword evidence="3 8" id="KW-0812">Transmembrane</keyword>
<dbReference type="Pfam" id="PF03062">
    <property type="entry name" value="MBOAT"/>
    <property type="match status" value="1"/>
</dbReference>
<comment type="caution">
    <text evidence="9">The sequence shown here is derived from an EMBL/GenBank/DDBJ whole genome shotgun (WGS) entry which is preliminary data.</text>
</comment>
<evidence type="ECO:0000256" key="3">
    <source>
        <dbReference type="ARBA" id="ARBA00022692"/>
    </source>
</evidence>
<feature type="region of interest" description="Disordered" evidence="7">
    <location>
        <begin position="447"/>
        <end position="476"/>
    </location>
</feature>
<keyword evidence="10" id="KW-1185">Reference proteome</keyword>
<accession>A0A1J4KVY1</accession>
<dbReference type="OrthoDB" id="286734at2759"/>
<evidence type="ECO:0000256" key="5">
    <source>
        <dbReference type="ARBA" id="ARBA00023136"/>
    </source>
</evidence>
<organism evidence="9 10">
    <name type="scientific">Tritrichomonas foetus</name>
    <dbReference type="NCBI Taxonomy" id="1144522"/>
    <lineage>
        <taxon>Eukaryota</taxon>
        <taxon>Metamonada</taxon>
        <taxon>Parabasalia</taxon>
        <taxon>Tritrichomonadida</taxon>
        <taxon>Tritrichomonadidae</taxon>
        <taxon>Tritrichomonas</taxon>
    </lineage>
</organism>
<proteinExistence type="predicted"/>
<gene>
    <name evidence="9" type="ORF">TRFO_15791</name>
</gene>
<evidence type="ECO:0000256" key="2">
    <source>
        <dbReference type="ARBA" id="ARBA00022679"/>
    </source>
</evidence>
<keyword evidence="2" id="KW-0808">Transferase</keyword>
<reference evidence="9" key="1">
    <citation type="submission" date="2016-10" db="EMBL/GenBank/DDBJ databases">
        <authorList>
            <person name="Benchimol M."/>
            <person name="Almeida L.G."/>
            <person name="Vasconcelos A.T."/>
            <person name="Perreira-Neves A."/>
            <person name="Rosa I.A."/>
            <person name="Tasca T."/>
            <person name="Bogo M.R."/>
            <person name="de Souza W."/>
        </authorList>
    </citation>
    <scope>NUCLEOTIDE SEQUENCE [LARGE SCALE GENOMIC DNA]</scope>
    <source>
        <strain evidence="9">K</strain>
    </source>
</reference>
<dbReference type="RefSeq" id="XP_068367044.1">
    <property type="nucleotide sequence ID" value="XM_068498587.1"/>
</dbReference>
<feature type="transmembrane region" description="Helical" evidence="8">
    <location>
        <begin position="381"/>
        <end position="405"/>
    </location>
</feature>